<evidence type="ECO:0000313" key="2">
    <source>
        <dbReference type="EMBL" id="KAL2075224.1"/>
    </source>
</evidence>
<evidence type="ECO:0000313" key="3">
    <source>
        <dbReference type="Proteomes" id="UP001595075"/>
    </source>
</evidence>
<dbReference type="Gene3D" id="3.20.20.80">
    <property type="entry name" value="Glycosidases"/>
    <property type="match status" value="1"/>
</dbReference>
<feature type="signal peptide" evidence="1">
    <location>
        <begin position="1"/>
        <end position="20"/>
    </location>
</feature>
<organism evidence="2 3">
    <name type="scientific">Oculimacula yallundae</name>
    <dbReference type="NCBI Taxonomy" id="86028"/>
    <lineage>
        <taxon>Eukaryota</taxon>
        <taxon>Fungi</taxon>
        <taxon>Dikarya</taxon>
        <taxon>Ascomycota</taxon>
        <taxon>Pezizomycotina</taxon>
        <taxon>Leotiomycetes</taxon>
        <taxon>Helotiales</taxon>
        <taxon>Ploettnerulaceae</taxon>
        <taxon>Oculimacula</taxon>
    </lineage>
</organism>
<name>A0ABR4CZ90_9HELO</name>
<protein>
    <submittedName>
        <fullName evidence="2">Uncharacterized protein</fullName>
    </submittedName>
</protein>
<dbReference type="EMBL" id="JAZHXI010000001">
    <property type="protein sequence ID" value="KAL2075224.1"/>
    <property type="molecule type" value="Genomic_DNA"/>
</dbReference>
<gene>
    <name evidence="2" type="ORF">VTL71DRAFT_167</name>
</gene>
<keyword evidence="3" id="KW-1185">Reference proteome</keyword>
<feature type="chain" id="PRO_5046577759" evidence="1">
    <location>
        <begin position="21"/>
        <end position="430"/>
    </location>
</feature>
<keyword evidence="1" id="KW-0732">Signal</keyword>
<accession>A0ABR4CZ90</accession>
<evidence type="ECO:0000256" key="1">
    <source>
        <dbReference type="SAM" id="SignalP"/>
    </source>
</evidence>
<comment type="caution">
    <text evidence="2">The sequence shown here is derived from an EMBL/GenBank/DDBJ whole genome shotgun (WGS) entry which is preliminary data.</text>
</comment>
<sequence length="430" mass="48451">MKNPALFATLAWTALSSVTALNLPRQVSHPELKGMTVFGYQGWYPIRYANNTGTNFKWFSPPDVTPGPPNYPQTQVLTDVLPYTADYAAECLLDTNFILANGQHAKFYTSYCTSVIEAHFQYMVKYKIDGIFVQRFFDAATPSNEFYQQFLFVLNTVRTMAEKYGKYFAVEYDFSGKPADWDPNFYMPILVDDYVNILVPLFQSPSYIYSEGRPVVELWGAGINPDGLTGSKWKNLVTAYLEADEHPFVILGIPHNWLDYRTPSRDPTGYWAAYEIADCLQPWPVGAFSNVGDLEWSVKNELVPGKAQADAMGVKYSGAFTPGGSNRNAARSLDNIPPLGNRYNGTFYEEQLKVFSNSTIKPFFNFGAMFDEYTEATQILPMLKNSELPTNPNPGFLGIDDNMDIFYYMALSGQYTTAFHSTWGQAPLSL</sequence>
<reference evidence="2 3" key="1">
    <citation type="journal article" date="2024" name="Commun. Biol.">
        <title>Comparative genomic analysis of thermophilic fungi reveals convergent evolutionary adaptations and gene losses.</title>
        <authorList>
            <person name="Steindorff A.S."/>
            <person name="Aguilar-Pontes M.V."/>
            <person name="Robinson A.J."/>
            <person name="Andreopoulos B."/>
            <person name="LaButti K."/>
            <person name="Kuo A."/>
            <person name="Mondo S."/>
            <person name="Riley R."/>
            <person name="Otillar R."/>
            <person name="Haridas S."/>
            <person name="Lipzen A."/>
            <person name="Grimwood J."/>
            <person name="Schmutz J."/>
            <person name="Clum A."/>
            <person name="Reid I.D."/>
            <person name="Moisan M.C."/>
            <person name="Butler G."/>
            <person name="Nguyen T.T.M."/>
            <person name="Dewar K."/>
            <person name="Conant G."/>
            <person name="Drula E."/>
            <person name="Henrissat B."/>
            <person name="Hansel C."/>
            <person name="Singer S."/>
            <person name="Hutchinson M.I."/>
            <person name="de Vries R.P."/>
            <person name="Natvig D.O."/>
            <person name="Powell A.J."/>
            <person name="Tsang A."/>
            <person name="Grigoriev I.V."/>
        </authorList>
    </citation>
    <scope>NUCLEOTIDE SEQUENCE [LARGE SCALE GENOMIC DNA]</scope>
    <source>
        <strain evidence="2 3">CBS 494.80</strain>
    </source>
</reference>
<dbReference type="Proteomes" id="UP001595075">
    <property type="component" value="Unassembled WGS sequence"/>
</dbReference>
<proteinExistence type="predicted"/>